<comment type="caution">
    <text evidence="3">The sequence shown here is derived from an EMBL/GenBank/DDBJ whole genome shotgun (WGS) entry which is preliminary data.</text>
</comment>
<gene>
    <name evidence="3" type="ORF">OXD698_LOCUS42826</name>
</gene>
<dbReference type="AlphaFoldDB" id="A0A820E022"/>
<feature type="compositionally biased region" description="Low complexity" evidence="1">
    <location>
        <begin position="72"/>
        <end position="85"/>
    </location>
</feature>
<evidence type="ECO:0000313" key="4">
    <source>
        <dbReference type="Proteomes" id="UP000663844"/>
    </source>
</evidence>
<feature type="signal peptide" evidence="2">
    <location>
        <begin position="1"/>
        <end position="29"/>
    </location>
</feature>
<name>A0A820E022_9BILA</name>
<protein>
    <submittedName>
        <fullName evidence="3">Uncharacterized protein</fullName>
    </submittedName>
</protein>
<reference evidence="3" key="1">
    <citation type="submission" date="2021-02" db="EMBL/GenBank/DDBJ databases">
        <authorList>
            <person name="Nowell W R."/>
        </authorList>
    </citation>
    <scope>NUCLEOTIDE SEQUENCE</scope>
</reference>
<feature type="region of interest" description="Disordered" evidence="1">
    <location>
        <begin position="72"/>
        <end position="96"/>
    </location>
</feature>
<evidence type="ECO:0000256" key="1">
    <source>
        <dbReference type="SAM" id="MobiDB-lite"/>
    </source>
</evidence>
<evidence type="ECO:0000313" key="3">
    <source>
        <dbReference type="EMBL" id="CAF4239177.1"/>
    </source>
</evidence>
<sequence>MVFSPPFFFNLYKIISLCFFVNLLEQTSSLINLLDRTPSPLIPDSTTSQIIDNTDDIQQLSSTQIFDFPSTWSTSSSFSSLSMKTSENETRKLRNQSQSNYLEMDDLLESSTSTSNSSNLIPP</sequence>
<proteinExistence type="predicted"/>
<accession>A0A820E022</accession>
<organism evidence="3 4">
    <name type="scientific">Adineta steineri</name>
    <dbReference type="NCBI Taxonomy" id="433720"/>
    <lineage>
        <taxon>Eukaryota</taxon>
        <taxon>Metazoa</taxon>
        <taxon>Spiralia</taxon>
        <taxon>Gnathifera</taxon>
        <taxon>Rotifera</taxon>
        <taxon>Eurotatoria</taxon>
        <taxon>Bdelloidea</taxon>
        <taxon>Adinetida</taxon>
        <taxon>Adinetidae</taxon>
        <taxon>Adineta</taxon>
    </lineage>
</organism>
<evidence type="ECO:0000256" key="2">
    <source>
        <dbReference type="SAM" id="SignalP"/>
    </source>
</evidence>
<keyword evidence="2" id="KW-0732">Signal</keyword>
<dbReference type="Proteomes" id="UP000663844">
    <property type="component" value="Unassembled WGS sequence"/>
</dbReference>
<feature type="chain" id="PRO_5032732272" evidence="2">
    <location>
        <begin position="30"/>
        <end position="123"/>
    </location>
</feature>
<feature type="non-terminal residue" evidence="3">
    <location>
        <position position="123"/>
    </location>
</feature>
<dbReference type="EMBL" id="CAJOAZ010011581">
    <property type="protein sequence ID" value="CAF4239177.1"/>
    <property type="molecule type" value="Genomic_DNA"/>
</dbReference>